<feature type="domain" description="GmrSD restriction endonucleases C-terminal" evidence="2">
    <location>
        <begin position="119"/>
        <end position="255"/>
    </location>
</feature>
<dbReference type="InterPro" id="IPR011089">
    <property type="entry name" value="GmrSD_C"/>
</dbReference>
<organism evidence="3 4">
    <name type="scientific">Mycolicibacterium frederiksbergense</name>
    <dbReference type="NCBI Taxonomy" id="117567"/>
    <lineage>
        <taxon>Bacteria</taxon>
        <taxon>Bacillati</taxon>
        <taxon>Actinomycetota</taxon>
        <taxon>Actinomycetes</taxon>
        <taxon>Mycobacteriales</taxon>
        <taxon>Mycobacteriaceae</taxon>
        <taxon>Mycolicibacterium</taxon>
    </lineage>
</organism>
<feature type="region of interest" description="Disordered" evidence="1">
    <location>
        <begin position="42"/>
        <end position="72"/>
    </location>
</feature>
<keyword evidence="4" id="KW-1185">Reference proteome</keyword>
<evidence type="ECO:0000259" key="2">
    <source>
        <dbReference type="Pfam" id="PF07510"/>
    </source>
</evidence>
<dbReference type="PANTHER" id="PTHR24094:SF15">
    <property type="entry name" value="AMP-DEPENDENT SYNTHETASE_LIGASE DOMAIN-CONTAINING PROTEIN-RELATED"/>
    <property type="match status" value="1"/>
</dbReference>
<name>A0ABT6L7E7_9MYCO</name>
<evidence type="ECO:0000313" key="3">
    <source>
        <dbReference type="EMBL" id="MDH6198868.1"/>
    </source>
</evidence>
<evidence type="ECO:0000313" key="4">
    <source>
        <dbReference type="Proteomes" id="UP001160130"/>
    </source>
</evidence>
<dbReference type="PANTHER" id="PTHR24094">
    <property type="entry name" value="SECRETED PROTEIN"/>
    <property type="match status" value="1"/>
</dbReference>
<evidence type="ECO:0000256" key="1">
    <source>
        <dbReference type="SAM" id="MobiDB-lite"/>
    </source>
</evidence>
<feature type="compositionally biased region" description="Low complexity" evidence="1">
    <location>
        <begin position="42"/>
        <end position="54"/>
    </location>
</feature>
<reference evidence="3 4" key="1">
    <citation type="submission" date="2023-04" db="EMBL/GenBank/DDBJ databases">
        <title>Forest soil microbial communities from Buena Vista Peninsula, Colon Province, Panama.</title>
        <authorList>
            <person name="Bouskill N."/>
        </authorList>
    </citation>
    <scope>NUCLEOTIDE SEQUENCE [LARGE SCALE GENOMIC DNA]</scope>
    <source>
        <strain evidence="3 4">AC80</strain>
    </source>
</reference>
<comment type="caution">
    <text evidence="3">The sequence shown here is derived from an EMBL/GenBank/DDBJ whole genome shotgun (WGS) entry which is preliminary data.</text>
</comment>
<dbReference type="Pfam" id="PF07510">
    <property type="entry name" value="GmrSD_C"/>
    <property type="match status" value="1"/>
</dbReference>
<dbReference type="EMBL" id="JARXVE010000013">
    <property type="protein sequence ID" value="MDH6198868.1"/>
    <property type="molecule type" value="Genomic_DNA"/>
</dbReference>
<protein>
    <recommendedName>
        <fullName evidence="2">GmrSD restriction endonucleases C-terminal domain-containing protein</fullName>
    </recommendedName>
</protein>
<accession>A0ABT6L7E7</accession>
<gene>
    <name evidence="3" type="ORF">M2272_005532</name>
</gene>
<proteinExistence type="predicted"/>
<sequence>MGNVIPAGLRRTGRVAVLVAVAVVLAVVAVLVLARARQADPQAHAPSQPQSPSAGQLPISSPAPSFRPQRTPGYDQARTLLAALPVKGWDRETDFSRARFGEAWSDDVNVEFGHNGCNTRDDILRRDLADLVVRPGTCFAASGVLHDPYTGAQIVFVRGPDTSSAVQIDHLVSLSDAWYKGARTWDPQRRKDFANDPRNLIAVAGQANFDKAFRDAAGWLPPNAAFRCEFVARQVEVKAGYRLWVSAKEKRAMAAVLDNC</sequence>
<dbReference type="Proteomes" id="UP001160130">
    <property type="component" value="Unassembled WGS sequence"/>
</dbReference>